<dbReference type="RefSeq" id="XP_001199961.1">
    <property type="nucleotide sequence ID" value="XM_001199961.4"/>
</dbReference>
<dbReference type="EnsemblMetazoa" id="XM_001199961">
    <property type="protein sequence ID" value="XP_001199961"/>
    <property type="gene ID" value="LOC763851"/>
</dbReference>
<name>A0A7M7G1I3_STRPU</name>
<protein>
    <submittedName>
        <fullName evidence="2">Uncharacterized protein</fullName>
    </submittedName>
</protein>
<reference evidence="3" key="1">
    <citation type="submission" date="2015-02" db="EMBL/GenBank/DDBJ databases">
        <title>Genome sequencing for Strongylocentrotus purpuratus.</title>
        <authorList>
            <person name="Murali S."/>
            <person name="Liu Y."/>
            <person name="Vee V."/>
            <person name="English A."/>
            <person name="Wang M."/>
            <person name="Skinner E."/>
            <person name="Han Y."/>
            <person name="Muzny D.M."/>
            <person name="Worley K.C."/>
            <person name="Gibbs R.A."/>
        </authorList>
    </citation>
    <scope>NUCLEOTIDE SEQUENCE</scope>
</reference>
<dbReference type="PANTHER" id="PTHR31702:SF2">
    <property type="entry name" value="TESTIS-EXPRESSED PROTEIN 33"/>
    <property type="match status" value="1"/>
</dbReference>
<feature type="region of interest" description="Disordered" evidence="1">
    <location>
        <begin position="175"/>
        <end position="218"/>
    </location>
</feature>
<organism evidence="2 3">
    <name type="scientific">Strongylocentrotus purpuratus</name>
    <name type="common">Purple sea urchin</name>
    <dbReference type="NCBI Taxonomy" id="7668"/>
    <lineage>
        <taxon>Eukaryota</taxon>
        <taxon>Metazoa</taxon>
        <taxon>Echinodermata</taxon>
        <taxon>Eleutherozoa</taxon>
        <taxon>Echinozoa</taxon>
        <taxon>Echinoidea</taxon>
        <taxon>Euechinoidea</taxon>
        <taxon>Echinacea</taxon>
        <taxon>Camarodonta</taxon>
        <taxon>Echinidea</taxon>
        <taxon>Strongylocentrotidae</taxon>
        <taxon>Strongylocentrotus</taxon>
    </lineage>
</organism>
<accession>A0A7M7G1I3</accession>
<evidence type="ECO:0000313" key="3">
    <source>
        <dbReference type="Proteomes" id="UP000007110"/>
    </source>
</evidence>
<dbReference type="OrthoDB" id="5977581at2759"/>
<dbReference type="Proteomes" id="UP000007110">
    <property type="component" value="Unassembled WGS sequence"/>
</dbReference>
<sequence length="359" mass="40491">MAVSLGNIKAKRTQAVAPRSLFGTVIEVANEDDIQHAKSLPVPKRRMKKDKLGNYMAPDANGVLKNELAEVERQMHKARFAENDLKEASHLALTFHPNPDTIKTGIPDGALSFKPKNQYAPYKQDIKLHSRDISLTEHFNKPMGIDANQDYNYERYRRPYTNAQFQQAGTILGKGGAFPKKDDESKSMRETFPPTTRRVRKTPSPGIQPGQRAFPTDRIPDNIRFLHGEELCKEVAKENEFLRKATPPPKRIPGPLITAKFPPVKTSISLDTDPMYSALGTSLKQDIFNGVPHSHVKSLYKSSFTQDIHNKSVEVFPPKFAIQRNQDSKWNEDGVIRMKLYKAWDAMTLERLQAKGGGT</sequence>
<dbReference type="OMA" id="EEENFWD"/>
<evidence type="ECO:0000313" key="2">
    <source>
        <dbReference type="EnsemblMetazoa" id="XP_001199961"/>
    </source>
</evidence>
<dbReference type="InterPro" id="IPR029234">
    <property type="entry name" value="CIMIP4"/>
</dbReference>
<dbReference type="AlphaFoldDB" id="A0A7M7G1I3"/>
<dbReference type="PANTHER" id="PTHR31702">
    <property type="entry name" value="TESTIS-EXPRESSED PROTEIN 33"/>
    <property type="match status" value="1"/>
</dbReference>
<evidence type="ECO:0000256" key="1">
    <source>
        <dbReference type="SAM" id="MobiDB-lite"/>
    </source>
</evidence>
<reference evidence="2" key="2">
    <citation type="submission" date="2021-01" db="UniProtKB">
        <authorList>
            <consortium name="EnsemblMetazoa"/>
        </authorList>
    </citation>
    <scope>IDENTIFICATION</scope>
</reference>
<keyword evidence="3" id="KW-1185">Reference proteome</keyword>
<dbReference type="KEGG" id="spu:763851"/>
<dbReference type="GeneID" id="763851"/>
<dbReference type="Pfam" id="PF15400">
    <property type="entry name" value="TEX33"/>
    <property type="match status" value="1"/>
</dbReference>
<feature type="compositionally biased region" description="Basic and acidic residues" evidence="1">
    <location>
        <begin position="179"/>
        <end position="189"/>
    </location>
</feature>
<proteinExistence type="predicted"/>
<dbReference type="InParanoid" id="A0A7M7G1I3"/>